<evidence type="ECO:0008006" key="4">
    <source>
        <dbReference type="Google" id="ProtNLM"/>
    </source>
</evidence>
<reference evidence="2 3" key="1">
    <citation type="submission" date="2020-02" db="EMBL/GenBank/DDBJ databases">
        <title>Comparative genomics of the hypocrealean fungal genus Beauvera.</title>
        <authorList>
            <person name="Showalter D.N."/>
            <person name="Bushley K.E."/>
            <person name="Rehner S.A."/>
        </authorList>
    </citation>
    <scope>NUCLEOTIDE SEQUENCE [LARGE SCALE GENOMIC DNA]</scope>
    <source>
        <strain evidence="2 3">ARSEF4384</strain>
    </source>
</reference>
<evidence type="ECO:0000256" key="1">
    <source>
        <dbReference type="SAM" id="SignalP"/>
    </source>
</evidence>
<evidence type="ECO:0000313" key="3">
    <source>
        <dbReference type="Proteomes" id="UP001397290"/>
    </source>
</evidence>
<feature type="signal peptide" evidence="1">
    <location>
        <begin position="1"/>
        <end position="17"/>
    </location>
</feature>
<dbReference type="Proteomes" id="UP001397290">
    <property type="component" value="Unassembled WGS sequence"/>
</dbReference>
<organism evidence="2 3">
    <name type="scientific">Beauveria asiatica</name>
    <dbReference type="NCBI Taxonomy" id="1069075"/>
    <lineage>
        <taxon>Eukaryota</taxon>
        <taxon>Fungi</taxon>
        <taxon>Dikarya</taxon>
        <taxon>Ascomycota</taxon>
        <taxon>Pezizomycotina</taxon>
        <taxon>Sordariomycetes</taxon>
        <taxon>Hypocreomycetidae</taxon>
        <taxon>Hypocreales</taxon>
        <taxon>Cordycipitaceae</taxon>
        <taxon>Beauveria</taxon>
    </lineage>
</organism>
<feature type="chain" id="PRO_5043575669" description="Hydrophobin" evidence="1">
    <location>
        <begin position="18"/>
        <end position="56"/>
    </location>
</feature>
<keyword evidence="3" id="KW-1185">Reference proteome</keyword>
<dbReference type="EMBL" id="JAAHCF010000387">
    <property type="protein sequence ID" value="KAK8144455.1"/>
    <property type="molecule type" value="Genomic_DNA"/>
</dbReference>
<keyword evidence="1" id="KW-0732">Signal</keyword>
<accession>A0AAW0RQR3</accession>
<evidence type="ECO:0000313" key="2">
    <source>
        <dbReference type="EMBL" id="KAK8144455.1"/>
    </source>
</evidence>
<name>A0AAW0RQR3_9HYPO</name>
<sequence length="56" mass="5755">MHQLTLILAVTTATILASPQRRGDGGNFIQTLGDAAAQCGNHQQISCCNKGNSAGT</sequence>
<gene>
    <name evidence="2" type="ORF">G3M48_005787</name>
</gene>
<dbReference type="AlphaFoldDB" id="A0AAW0RQR3"/>
<comment type="caution">
    <text evidence="2">The sequence shown here is derived from an EMBL/GenBank/DDBJ whole genome shotgun (WGS) entry which is preliminary data.</text>
</comment>
<protein>
    <recommendedName>
        <fullName evidence="4">Hydrophobin</fullName>
    </recommendedName>
</protein>
<proteinExistence type="predicted"/>